<organism evidence="1">
    <name type="scientific">Arundo donax</name>
    <name type="common">Giant reed</name>
    <name type="synonym">Donax arundinaceus</name>
    <dbReference type="NCBI Taxonomy" id="35708"/>
    <lineage>
        <taxon>Eukaryota</taxon>
        <taxon>Viridiplantae</taxon>
        <taxon>Streptophyta</taxon>
        <taxon>Embryophyta</taxon>
        <taxon>Tracheophyta</taxon>
        <taxon>Spermatophyta</taxon>
        <taxon>Magnoliopsida</taxon>
        <taxon>Liliopsida</taxon>
        <taxon>Poales</taxon>
        <taxon>Poaceae</taxon>
        <taxon>PACMAD clade</taxon>
        <taxon>Arundinoideae</taxon>
        <taxon>Arundineae</taxon>
        <taxon>Arundo</taxon>
    </lineage>
</organism>
<name>A0A0A8Y6N7_ARUDO</name>
<proteinExistence type="predicted"/>
<protein>
    <submittedName>
        <fullName evidence="1">Uncharacterized protein</fullName>
    </submittedName>
</protein>
<reference evidence="1" key="2">
    <citation type="journal article" date="2015" name="Data Brief">
        <title>Shoot transcriptome of the giant reed, Arundo donax.</title>
        <authorList>
            <person name="Barrero R.A."/>
            <person name="Guerrero F.D."/>
            <person name="Moolhuijzen P."/>
            <person name="Goolsby J.A."/>
            <person name="Tidwell J."/>
            <person name="Bellgard S.E."/>
            <person name="Bellgard M.I."/>
        </authorList>
    </citation>
    <scope>NUCLEOTIDE SEQUENCE</scope>
    <source>
        <tissue evidence="1">Shoot tissue taken approximately 20 cm above the soil surface</tissue>
    </source>
</reference>
<dbReference type="EMBL" id="GBRH01277170">
    <property type="protein sequence ID" value="JAD20725.1"/>
    <property type="molecule type" value="Transcribed_RNA"/>
</dbReference>
<reference evidence="1" key="1">
    <citation type="submission" date="2014-09" db="EMBL/GenBank/DDBJ databases">
        <authorList>
            <person name="Magalhaes I.L.F."/>
            <person name="Oliveira U."/>
            <person name="Santos F.R."/>
            <person name="Vidigal T.H.D.A."/>
            <person name="Brescovit A.D."/>
            <person name="Santos A.J."/>
        </authorList>
    </citation>
    <scope>NUCLEOTIDE SEQUENCE</scope>
    <source>
        <tissue evidence="1">Shoot tissue taken approximately 20 cm above the soil surface</tissue>
    </source>
</reference>
<dbReference type="AlphaFoldDB" id="A0A0A8Y6N7"/>
<accession>A0A0A8Y6N7</accession>
<evidence type="ECO:0000313" key="1">
    <source>
        <dbReference type="EMBL" id="JAD20725.1"/>
    </source>
</evidence>
<sequence>MSLDRPHCKINQHKCLSVQHDVYRRKFK</sequence>